<dbReference type="EMBL" id="CAOQHR010000001">
    <property type="protein sequence ID" value="CAI6230048.1"/>
    <property type="molecule type" value="Genomic_DNA"/>
</dbReference>
<proteinExistence type="predicted"/>
<dbReference type="OrthoDB" id="5314997at2759"/>
<name>A0A9W4U0V0_9PLEO</name>
<dbReference type="Proteomes" id="UP001152607">
    <property type="component" value="Unassembled WGS sequence"/>
</dbReference>
<evidence type="ECO:0000313" key="1">
    <source>
        <dbReference type="EMBL" id="CAI6230048.1"/>
    </source>
</evidence>
<sequence>MASDNAPFPFMELPMAIRFMVYERIPRRILYDRLRIPTFGEALLVCRVTDTAILETSRQIRHEAMHFVQRTVDRYVLEQTPRLFVSDVAHNPVLRTIMHATRLQIQAIDAGNFGFQLPSLAMNNHFPEAQEDEQKFRQFIRTSVSQLMPHIRNYRRLRAAHQAQHAGNPNPPAFDAAIPGYQIVLLQNPGGYARSNDIWRAARAIGNSITAAGAVAPPEVSLSIAGAVPRIHLHHYGTFSPTTIPRMLPGGLPSHPVVSPLHITLLPEMSWEEWVVNWLD</sequence>
<gene>
    <name evidence="1" type="ORF">PDIGIT_LOCUS179</name>
</gene>
<comment type="caution">
    <text evidence="1">The sequence shown here is derived from an EMBL/GenBank/DDBJ whole genome shotgun (WGS) entry which is preliminary data.</text>
</comment>
<reference evidence="1" key="1">
    <citation type="submission" date="2023-01" db="EMBL/GenBank/DDBJ databases">
        <authorList>
            <person name="Van Ghelder C."/>
            <person name="Rancurel C."/>
        </authorList>
    </citation>
    <scope>NUCLEOTIDE SEQUENCE</scope>
    <source>
        <strain evidence="1">CNCM I-4278</strain>
    </source>
</reference>
<keyword evidence="2" id="KW-1185">Reference proteome</keyword>
<dbReference type="AlphaFoldDB" id="A0A9W4U0V0"/>
<protein>
    <submittedName>
        <fullName evidence="1">Uncharacterized protein</fullName>
    </submittedName>
</protein>
<organism evidence="1 2">
    <name type="scientific">Periconia digitata</name>
    <dbReference type="NCBI Taxonomy" id="1303443"/>
    <lineage>
        <taxon>Eukaryota</taxon>
        <taxon>Fungi</taxon>
        <taxon>Dikarya</taxon>
        <taxon>Ascomycota</taxon>
        <taxon>Pezizomycotina</taxon>
        <taxon>Dothideomycetes</taxon>
        <taxon>Pleosporomycetidae</taxon>
        <taxon>Pleosporales</taxon>
        <taxon>Massarineae</taxon>
        <taxon>Periconiaceae</taxon>
        <taxon>Periconia</taxon>
    </lineage>
</organism>
<accession>A0A9W4U0V0</accession>
<evidence type="ECO:0000313" key="2">
    <source>
        <dbReference type="Proteomes" id="UP001152607"/>
    </source>
</evidence>